<sequence length="67" mass="7761">MTRKTITVTETAFNAADEERRDGESWSDYLVRTATDTEHEPNTVAVENVDEIARRSAEMVEDRMTRR</sequence>
<evidence type="ECO:0000313" key="1">
    <source>
        <dbReference type="EMBL" id="MFC7202876.1"/>
    </source>
</evidence>
<keyword evidence="2" id="KW-1185">Reference proteome</keyword>
<accession>A0ABD5ZCG1</accession>
<reference evidence="1 2" key="1">
    <citation type="journal article" date="2019" name="Int. J. Syst. Evol. Microbiol.">
        <title>The Global Catalogue of Microorganisms (GCM) 10K type strain sequencing project: providing services to taxonomists for standard genome sequencing and annotation.</title>
        <authorList>
            <consortium name="The Broad Institute Genomics Platform"/>
            <consortium name="The Broad Institute Genome Sequencing Center for Infectious Disease"/>
            <person name="Wu L."/>
            <person name="Ma J."/>
        </authorList>
    </citation>
    <scope>NUCLEOTIDE SEQUENCE [LARGE SCALE GENOMIC DNA]</scope>
    <source>
        <strain evidence="1 2">DSM 29988</strain>
    </source>
</reference>
<protein>
    <submittedName>
        <fullName evidence="1">Uncharacterized protein</fullName>
    </submittedName>
</protein>
<dbReference type="RefSeq" id="WP_390222163.1">
    <property type="nucleotide sequence ID" value="NZ_JBHTAA010000001.1"/>
</dbReference>
<dbReference type="EMBL" id="JBHTAA010000001">
    <property type="protein sequence ID" value="MFC7202876.1"/>
    <property type="molecule type" value="Genomic_DNA"/>
</dbReference>
<name>A0ABD5ZCG1_9EURY</name>
<proteinExistence type="predicted"/>
<gene>
    <name evidence="1" type="ORF">ACFQJC_05065</name>
</gene>
<dbReference type="Proteomes" id="UP001596481">
    <property type="component" value="Unassembled WGS sequence"/>
</dbReference>
<dbReference type="AlphaFoldDB" id="A0ABD5ZCG1"/>
<comment type="caution">
    <text evidence="1">The sequence shown here is derived from an EMBL/GenBank/DDBJ whole genome shotgun (WGS) entry which is preliminary data.</text>
</comment>
<organism evidence="1 2">
    <name type="scientific">Haloferax namakaokahaiae</name>
    <dbReference type="NCBI Taxonomy" id="1748331"/>
    <lineage>
        <taxon>Archaea</taxon>
        <taxon>Methanobacteriati</taxon>
        <taxon>Methanobacteriota</taxon>
        <taxon>Stenosarchaea group</taxon>
        <taxon>Halobacteria</taxon>
        <taxon>Halobacteriales</taxon>
        <taxon>Haloferacaceae</taxon>
        <taxon>Haloferax</taxon>
    </lineage>
</organism>
<evidence type="ECO:0000313" key="2">
    <source>
        <dbReference type="Proteomes" id="UP001596481"/>
    </source>
</evidence>